<dbReference type="SUPFAM" id="SSF52743">
    <property type="entry name" value="Subtilisin-like"/>
    <property type="match status" value="1"/>
</dbReference>
<evidence type="ECO:0000259" key="13">
    <source>
        <dbReference type="Pfam" id="PF22148"/>
    </source>
</evidence>
<evidence type="ECO:0000256" key="4">
    <source>
        <dbReference type="ARBA" id="ARBA00022525"/>
    </source>
</evidence>
<comment type="subcellular location">
    <subcellularLocation>
        <location evidence="2">Secreted</location>
    </subcellularLocation>
</comment>
<dbReference type="InterPro" id="IPR022398">
    <property type="entry name" value="Peptidase_S8_His-AS"/>
</dbReference>
<comment type="caution">
    <text evidence="14">The sequence shown here is derived from an EMBL/GenBank/DDBJ whole genome shotgun (WGS) entry which is preliminary data.</text>
</comment>
<feature type="signal peptide" evidence="11">
    <location>
        <begin position="1"/>
        <end position="24"/>
    </location>
</feature>
<gene>
    <name evidence="14" type="ORF">MACH08_30460</name>
</gene>
<dbReference type="InterPro" id="IPR037045">
    <property type="entry name" value="S8pro/Inhibitor_I9_sf"/>
</dbReference>
<sequence length="404" mass="42897">MKSKIFGGLALATLLITSPLATDAATDRNIGIDTEKNPSISDSYNKQAPYVEGEVLVKFKEDMSMNMQQDVLSDINAEILVDENVVDSPFNVLKVKDVDQVVQTLSNNSQIEYVEPNYIMNATYTPNDPFFDISYQYGLFTTETTSAWDVTTGNSNQVVAVLDTGVDYNHEDLDDKTILGYNFVNNNNNPMDGNGHGTHVAGTAAAETNNGLGIAGVAPDTSILAVQVLDSSGSGSLANIVDGIIYAADYGAEVINLSLGCNCDTQAMEDAVDYAWDSGSVVVAAAGNSSTSTTFEPASYDNAIAVGAVDENNNIANFSNYGSWVDVTAPGVEIAGTYPSNRYVYLSGTSMASPHVAGLAALLASQGKDNSEIRRSIENTATPISGTGYYFQHGLINSFDAVNY</sequence>
<evidence type="ECO:0000256" key="1">
    <source>
        <dbReference type="ARBA" id="ARBA00001913"/>
    </source>
</evidence>
<comment type="cofactor">
    <cofactor evidence="1">
        <name>Ca(2+)</name>
        <dbReference type="ChEBI" id="CHEBI:29108"/>
    </cofactor>
</comment>
<feature type="domain" description="Fervidolysin-like N-terminal prodomain" evidence="13">
    <location>
        <begin position="45"/>
        <end position="117"/>
    </location>
</feature>
<dbReference type="PROSITE" id="PS00136">
    <property type="entry name" value="SUBTILASE_ASP"/>
    <property type="match status" value="1"/>
</dbReference>
<name>A0ABQ5TM74_9BACI</name>
<dbReference type="PROSITE" id="PS51892">
    <property type="entry name" value="SUBTILASE"/>
    <property type="match status" value="1"/>
</dbReference>
<dbReference type="CDD" id="cd07484">
    <property type="entry name" value="Peptidases_S8_Thermitase_like"/>
    <property type="match status" value="1"/>
</dbReference>
<dbReference type="PRINTS" id="PR00723">
    <property type="entry name" value="SUBTILISIN"/>
</dbReference>
<evidence type="ECO:0000256" key="8">
    <source>
        <dbReference type="ARBA" id="ARBA00022837"/>
    </source>
</evidence>
<feature type="active site" description="Charge relay system" evidence="9">
    <location>
        <position position="163"/>
    </location>
</feature>
<protein>
    <submittedName>
        <fullName evidence="14">Thermitase</fullName>
    </submittedName>
</protein>
<organism evidence="14 15">
    <name type="scientific">Oceanobacillus kimchii</name>
    <dbReference type="NCBI Taxonomy" id="746691"/>
    <lineage>
        <taxon>Bacteria</taxon>
        <taxon>Bacillati</taxon>
        <taxon>Bacillota</taxon>
        <taxon>Bacilli</taxon>
        <taxon>Bacillales</taxon>
        <taxon>Bacillaceae</taxon>
        <taxon>Oceanobacillus</taxon>
    </lineage>
</organism>
<evidence type="ECO:0000313" key="14">
    <source>
        <dbReference type="EMBL" id="GLO67262.1"/>
    </source>
</evidence>
<dbReference type="PROSITE" id="PS00137">
    <property type="entry name" value="SUBTILASE_HIS"/>
    <property type="match status" value="1"/>
</dbReference>
<dbReference type="InterPro" id="IPR054399">
    <property type="entry name" value="Fervidolysin-like_N_prodom"/>
</dbReference>
<dbReference type="InterPro" id="IPR000209">
    <property type="entry name" value="Peptidase_S8/S53_dom"/>
</dbReference>
<evidence type="ECO:0000256" key="7">
    <source>
        <dbReference type="ARBA" id="ARBA00022825"/>
    </source>
</evidence>
<dbReference type="Proteomes" id="UP001275436">
    <property type="component" value="Unassembled WGS sequence"/>
</dbReference>
<dbReference type="EMBL" id="BSKO01000001">
    <property type="protein sequence ID" value="GLO67262.1"/>
    <property type="molecule type" value="Genomic_DNA"/>
</dbReference>
<dbReference type="PANTHER" id="PTHR43806">
    <property type="entry name" value="PEPTIDASE S8"/>
    <property type="match status" value="1"/>
</dbReference>
<dbReference type="SUPFAM" id="SSF54897">
    <property type="entry name" value="Protease propeptides/inhibitors"/>
    <property type="match status" value="1"/>
</dbReference>
<dbReference type="Pfam" id="PF22148">
    <property type="entry name" value="Fervidolysin_NPro-like"/>
    <property type="match status" value="1"/>
</dbReference>
<dbReference type="InterPro" id="IPR036852">
    <property type="entry name" value="Peptidase_S8/S53_dom_sf"/>
</dbReference>
<evidence type="ECO:0000256" key="11">
    <source>
        <dbReference type="SAM" id="SignalP"/>
    </source>
</evidence>
<keyword evidence="11" id="KW-0732">Signal</keyword>
<keyword evidence="15" id="KW-1185">Reference proteome</keyword>
<evidence type="ECO:0000313" key="15">
    <source>
        <dbReference type="Proteomes" id="UP001275436"/>
    </source>
</evidence>
<keyword evidence="8" id="KW-0106">Calcium</keyword>
<evidence type="ECO:0000256" key="9">
    <source>
        <dbReference type="PROSITE-ProRule" id="PRU01240"/>
    </source>
</evidence>
<dbReference type="InterPro" id="IPR023828">
    <property type="entry name" value="Peptidase_S8_Ser-AS"/>
</dbReference>
<evidence type="ECO:0000256" key="6">
    <source>
        <dbReference type="ARBA" id="ARBA00022801"/>
    </source>
</evidence>
<dbReference type="RefSeq" id="WP_317958268.1">
    <property type="nucleotide sequence ID" value="NZ_BSKO01000001.1"/>
</dbReference>
<dbReference type="InterPro" id="IPR015500">
    <property type="entry name" value="Peptidase_S8_subtilisin-rel"/>
</dbReference>
<feature type="active site" description="Charge relay system" evidence="9">
    <location>
        <position position="350"/>
    </location>
</feature>
<accession>A0ABQ5TM74</accession>
<comment type="similarity">
    <text evidence="3 9 10">Belongs to the peptidase S8 family.</text>
</comment>
<evidence type="ECO:0000256" key="2">
    <source>
        <dbReference type="ARBA" id="ARBA00004613"/>
    </source>
</evidence>
<dbReference type="InterPro" id="IPR023827">
    <property type="entry name" value="Peptidase_S8_Asp-AS"/>
</dbReference>
<reference evidence="14 15" key="1">
    <citation type="submission" date="2023-02" db="EMBL/GenBank/DDBJ databases">
        <title>Oceanobacillus kimchii IFOP_LL358 isolated form Alexandrium catenella lab strain.</title>
        <authorList>
            <person name="Gajardo G."/>
            <person name="Ueki S."/>
            <person name="Maruyama F."/>
        </authorList>
    </citation>
    <scope>NUCLEOTIDE SEQUENCE [LARGE SCALE GENOMIC DNA]</scope>
    <source>
        <strain evidence="14 15">IFOP_LL358</strain>
    </source>
</reference>
<evidence type="ECO:0000256" key="3">
    <source>
        <dbReference type="ARBA" id="ARBA00011073"/>
    </source>
</evidence>
<dbReference type="Pfam" id="PF00082">
    <property type="entry name" value="Peptidase_S8"/>
    <property type="match status" value="1"/>
</dbReference>
<dbReference type="InterPro" id="IPR050131">
    <property type="entry name" value="Peptidase_S8_subtilisin-like"/>
</dbReference>
<dbReference type="InterPro" id="IPR034084">
    <property type="entry name" value="Thermitase-like_dom"/>
</dbReference>
<keyword evidence="4" id="KW-0964">Secreted</keyword>
<keyword evidence="6 9" id="KW-0378">Hydrolase</keyword>
<keyword evidence="7 9" id="KW-0720">Serine protease</keyword>
<evidence type="ECO:0000256" key="5">
    <source>
        <dbReference type="ARBA" id="ARBA00022670"/>
    </source>
</evidence>
<dbReference type="PANTHER" id="PTHR43806:SF11">
    <property type="entry name" value="CEREVISIN-RELATED"/>
    <property type="match status" value="1"/>
</dbReference>
<dbReference type="Gene3D" id="3.40.50.200">
    <property type="entry name" value="Peptidase S8/S53 domain"/>
    <property type="match status" value="1"/>
</dbReference>
<feature type="chain" id="PRO_5045791811" evidence="11">
    <location>
        <begin position="25"/>
        <end position="404"/>
    </location>
</feature>
<feature type="active site" description="Charge relay system" evidence="9">
    <location>
        <position position="196"/>
    </location>
</feature>
<feature type="domain" description="Peptidase S8/S53" evidence="12">
    <location>
        <begin position="155"/>
        <end position="383"/>
    </location>
</feature>
<dbReference type="Gene3D" id="3.30.70.80">
    <property type="entry name" value="Peptidase S8 propeptide/proteinase inhibitor I9"/>
    <property type="match status" value="1"/>
</dbReference>
<evidence type="ECO:0000259" key="12">
    <source>
        <dbReference type="Pfam" id="PF00082"/>
    </source>
</evidence>
<evidence type="ECO:0000256" key="10">
    <source>
        <dbReference type="RuleBase" id="RU003355"/>
    </source>
</evidence>
<proteinExistence type="inferred from homology"/>
<dbReference type="PROSITE" id="PS00138">
    <property type="entry name" value="SUBTILASE_SER"/>
    <property type="match status" value="1"/>
</dbReference>
<keyword evidence="5 9" id="KW-0645">Protease</keyword>